<feature type="compositionally biased region" description="Low complexity" evidence="1">
    <location>
        <begin position="110"/>
        <end position="126"/>
    </location>
</feature>
<evidence type="ECO:0000313" key="3">
    <source>
        <dbReference type="Proteomes" id="UP001066276"/>
    </source>
</evidence>
<evidence type="ECO:0000256" key="1">
    <source>
        <dbReference type="SAM" id="MobiDB-lite"/>
    </source>
</evidence>
<protein>
    <submittedName>
        <fullName evidence="2">Uncharacterized protein</fullName>
    </submittedName>
</protein>
<dbReference type="AlphaFoldDB" id="A0AAV7VT92"/>
<accession>A0AAV7VT92</accession>
<dbReference type="EMBL" id="JANPWB010000003">
    <property type="protein sequence ID" value="KAJ1203954.1"/>
    <property type="molecule type" value="Genomic_DNA"/>
</dbReference>
<proteinExistence type="predicted"/>
<gene>
    <name evidence="2" type="ORF">NDU88_007735</name>
</gene>
<organism evidence="2 3">
    <name type="scientific">Pleurodeles waltl</name>
    <name type="common">Iberian ribbed newt</name>
    <dbReference type="NCBI Taxonomy" id="8319"/>
    <lineage>
        <taxon>Eukaryota</taxon>
        <taxon>Metazoa</taxon>
        <taxon>Chordata</taxon>
        <taxon>Craniata</taxon>
        <taxon>Vertebrata</taxon>
        <taxon>Euteleostomi</taxon>
        <taxon>Amphibia</taxon>
        <taxon>Batrachia</taxon>
        <taxon>Caudata</taxon>
        <taxon>Salamandroidea</taxon>
        <taxon>Salamandridae</taxon>
        <taxon>Pleurodelinae</taxon>
        <taxon>Pleurodeles</taxon>
    </lineage>
</organism>
<keyword evidence="3" id="KW-1185">Reference proteome</keyword>
<feature type="compositionally biased region" description="Basic and acidic residues" evidence="1">
    <location>
        <begin position="132"/>
        <end position="141"/>
    </location>
</feature>
<dbReference type="Gene3D" id="3.30.250.20">
    <property type="entry name" value="L1 transposable element, C-terminal domain"/>
    <property type="match status" value="1"/>
</dbReference>
<evidence type="ECO:0000313" key="2">
    <source>
        <dbReference type="EMBL" id="KAJ1203954.1"/>
    </source>
</evidence>
<sequence length="141" mass="16037">MTVKQRLRALQIKYALLYQAKLKIIDQETTHIFQSPEDVWTWLHAKVLVEATEEEKDADTWITPKLRRLRRKPVSSLPNQEQVALERDRAVSTATRCCKHPSNTLCMEHTQSSGSETGSEISETGSNKAPHVKPDSVDDII</sequence>
<comment type="caution">
    <text evidence="2">The sequence shown here is derived from an EMBL/GenBank/DDBJ whole genome shotgun (WGS) entry which is preliminary data.</text>
</comment>
<name>A0AAV7VT92_PLEWA</name>
<reference evidence="2" key="1">
    <citation type="journal article" date="2022" name="bioRxiv">
        <title>Sequencing and chromosome-scale assembly of the giantPleurodeles waltlgenome.</title>
        <authorList>
            <person name="Brown T."/>
            <person name="Elewa A."/>
            <person name="Iarovenko S."/>
            <person name="Subramanian E."/>
            <person name="Araus A.J."/>
            <person name="Petzold A."/>
            <person name="Susuki M."/>
            <person name="Suzuki K.-i.T."/>
            <person name="Hayashi T."/>
            <person name="Toyoda A."/>
            <person name="Oliveira C."/>
            <person name="Osipova E."/>
            <person name="Leigh N.D."/>
            <person name="Simon A."/>
            <person name="Yun M.H."/>
        </authorList>
    </citation>
    <scope>NUCLEOTIDE SEQUENCE</scope>
    <source>
        <strain evidence="2">20211129_DDA</strain>
        <tissue evidence="2">Liver</tissue>
    </source>
</reference>
<dbReference type="InterPro" id="IPR042566">
    <property type="entry name" value="L1_C"/>
</dbReference>
<dbReference type="Proteomes" id="UP001066276">
    <property type="component" value="Chromosome 2_1"/>
</dbReference>
<feature type="region of interest" description="Disordered" evidence="1">
    <location>
        <begin position="104"/>
        <end position="141"/>
    </location>
</feature>